<feature type="domain" description="SEFIR" evidence="2">
    <location>
        <begin position="3"/>
        <end position="134"/>
    </location>
</feature>
<dbReference type="SUPFAM" id="SSF52200">
    <property type="entry name" value="Toll/Interleukin receptor TIR domain"/>
    <property type="match status" value="1"/>
</dbReference>
<evidence type="ECO:0000313" key="3">
    <source>
        <dbReference type="EMBL" id="MFC4230766.1"/>
    </source>
</evidence>
<evidence type="ECO:0000259" key="1">
    <source>
        <dbReference type="PROSITE" id="PS50104"/>
    </source>
</evidence>
<sequence length="245" mass="27647">MIIPKAFISYSHDTLEHKKWALELATRLRNNGIDAILDQFELQPGADLPHFMETHLASSDKIIMICTNKYVEKANKGQGGVGYEKMIITSSLMKNIDEIKIIPIIRQNGTTEVPTFLKSKLYINFSKADDFEFSYDELVRTIHNSPLFVKPPIGNNPFIPIVKEKMEEDNKLLDTVLIAILNGQGIDSFEYSSSIIQTLNISPSFFKIAMGKLIDKGLAIWVIAFSRVASTEKGLIYAYDNNLIK</sequence>
<feature type="domain" description="TIR" evidence="1">
    <location>
        <begin position="2"/>
        <end position="129"/>
    </location>
</feature>
<comment type="caution">
    <text evidence="3">The sequence shown here is derived from an EMBL/GenBank/DDBJ whole genome shotgun (WGS) entry which is preliminary data.</text>
</comment>
<gene>
    <name evidence="3" type="ORF">ACFOW1_02615</name>
</gene>
<keyword evidence="4" id="KW-1185">Reference proteome</keyword>
<dbReference type="Gene3D" id="3.40.50.10140">
    <property type="entry name" value="Toll/interleukin-1 receptor homology (TIR) domain"/>
    <property type="match status" value="1"/>
</dbReference>
<protein>
    <submittedName>
        <fullName evidence="3">Toll/interleukin-1 receptor domain-containing protein</fullName>
    </submittedName>
</protein>
<proteinExistence type="predicted"/>
<organism evidence="3 4">
    <name type="scientific">Parasediminibacterium paludis</name>
    <dbReference type="NCBI Taxonomy" id="908966"/>
    <lineage>
        <taxon>Bacteria</taxon>
        <taxon>Pseudomonadati</taxon>
        <taxon>Bacteroidota</taxon>
        <taxon>Chitinophagia</taxon>
        <taxon>Chitinophagales</taxon>
        <taxon>Chitinophagaceae</taxon>
        <taxon>Parasediminibacterium</taxon>
    </lineage>
</organism>
<keyword evidence="3" id="KW-0675">Receptor</keyword>
<dbReference type="PROSITE" id="PS51534">
    <property type="entry name" value="SEFIR"/>
    <property type="match status" value="1"/>
</dbReference>
<dbReference type="InterPro" id="IPR013568">
    <property type="entry name" value="SEFIR_dom"/>
</dbReference>
<dbReference type="InterPro" id="IPR035897">
    <property type="entry name" value="Toll_tir_struct_dom_sf"/>
</dbReference>
<evidence type="ECO:0000259" key="2">
    <source>
        <dbReference type="PROSITE" id="PS51534"/>
    </source>
</evidence>
<accession>A0ABV8PTW1</accession>
<name>A0ABV8PTW1_9BACT</name>
<dbReference type="InterPro" id="IPR000157">
    <property type="entry name" value="TIR_dom"/>
</dbReference>
<evidence type="ECO:0000313" key="4">
    <source>
        <dbReference type="Proteomes" id="UP001595906"/>
    </source>
</evidence>
<dbReference type="Proteomes" id="UP001595906">
    <property type="component" value="Unassembled WGS sequence"/>
</dbReference>
<dbReference type="EMBL" id="JBHSDC010000002">
    <property type="protein sequence ID" value="MFC4230766.1"/>
    <property type="molecule type" value="Genomic_DNA"/>
</dbReference>
<dbReference type="Pfam" id="PF13676">
    <property type="entry name" value="TIR_2"/>
    <property type="match status" value="1"/>
</dbReference>
<reference evidence="4" key="1">
    <citation type="journal article" date="2019" name="Int. J. Syst. Evol. Microbiol.">
        <title>The Global Catalogue of Microorganisms (GCM) 10K type strain sequencing project: providing services to taxonomists for standard genome sequencing and annotation.</title>
        <authorList>
            <consortium name="The Broad Institute Genomics Platform"/>
            <consortium name="The Broad Institute Genome Sequencing Center for Infectious Disease"/>
            <person name="Wu L."/>
            <person name="Ma J."/>
        </authorList>
    </citation>
    <scope>NUCLEOTIDE SEQUENCE [LARGE SCALE GENOMIC DNA]</scope>
    <source>
        <strain evidence="4">CECT 8010</strain>
    </source>
</reference>
<dbReference type="PROSITE" id="PS50104">
    <property type="entry name" value="TIR"/>
    <property type="match status" value="1"/>
</dbReference>
<dbReference type="RefSeq" id="WP_379012149.1">
    <property type="nucleotide sequence ID" value="NZ_JBHSDC010000002.1"/>
</dbReference>